<dbReference type="PANTHER" id="PTHR24189:SF50">
    <property type="entry name" value="ANKYRIN REPEAT AND SOCS BOX PROTEIN 2"/>
    <property type="match status" value="1"/>
</dbReference>
<comment type="caution">
    <text evidence="8">The sequence shown here is derived from an EMBL/GenBank/DDBJ whole genome shotgun (WGS) entry which is preliminary data.</text>
</comment>
<evidence type="ECO:0008006" key="10">
    <source>
        <dbReference type="Google" id="ProtNLM"/>
    </source>
</evidence>
<feature type="domain" description="GPI inositol-deacylase winged helix" evidence="5">
    <location>
        <begin position="622"/>
        <end position="714"/>
    </location>
</feature>
<dbReference type="GO" id="GO:0005737">
    <property type="term" value="C:cytoplasm"/>
    <property type="evidence" value="ECO:0007669"/>
    <property type="project" value="TreeGrafter"/>
</dbReference>
<name>A0A9W5YXK5_9EURO</name>
<evidence type="ECO:0000259" key="4">
    <source>
        <dbReference type="Pfam" id="PF17100"/>
    </source>
</evidence>
<reference evidence="8" key="1">
    <citation type="submission" date="2022-07" db="EMBL/GenBank/DDBJ databases">
        <title>Taxonomy of Aspergillus series Nigri: significant species reduction supported by multi-species coalescent approaches.</title>
        <authorList>
            <person name="Bian C."/>
            <person name="Kusuya Y."/>
            <person name="Sklenar F."/>
            <person name="D'hooge E."/>
            <person name="Yaguchi T."/>
            <person name="Takahashi H."/>
            <person name="Hubka V."/>
        </authorList>
    </citation>
    <scope>NUCLEOTIDE SEQUENCE</scope>
    <source>
        <strain evidence="8">CBS 733.88</strain>
    </source>
</reference>
<keyword evidence="1" id="KW-0677">Repeat</keyword>
<keyword evidence="2 3" id="KW-0040">ANK repeat</keyword>
<evidence type="ECO:0000256" key="1">
    <source>
        <dbReference type="ARBA" id="ARBA00022737"/>
    </source>
</evidence>
<protein>
    <recommendedName>
        <fullName evidence="10">NWD NACHT-NTPase N-terminal domain-containing protein</fullName>
    </recommendedName>
</protein>
<organism evidence="8 9">
    <name type="scientific">Aspergillus brasiliensis</name>
    <dbReference type="NCBI Taxonomy" id="319629"/>
    <lineage>
        <taxon>Eukaryota</taxon>
        <taxon>Fungi</taxon>
        <taxon>Dikarya</taxon>
        <taxon>Ascomycota</taxon>
        <taxon>Pezizomycotina</taxon>
        <taxon>Eurotiomycetes</taxon>
        <taxon>Eurotiomycetidae</taxon>
        <taxon>Eurotiales</taxon>
        <taxon>Aspergillaceae</taxon>
        <taxon>Aspergillus</taxon>
        <taxon>Aspergillus subgen. Circumdati</taxon>
    </lineage>
</organism>
<dbReference type="PROSITE" id="PS50297">
    <property type="entry name" value="ANK_REP_REGION"/>
    <property type="match status" value="7"/>
</dbReference>
<evidence type="ECO:0000259" key="5">
    <source>
        <dbReference type="Pfam" id="PF22939"/>
    </source>
</evidence>
<feature type="domain" description="Nephrocystin 3-like N-terminal" evidence="7">
    <location>
        <begin position="342"/>
        <end position="512"/>
    </location>
</feature>
<dbReference type="InterPro" id="IPR050745">
    <property type="entry name" value="Multifunctional_regulatory"/>
</dbReference>
<dbReference type="InterPro" id="IPR055497">
    <property type="entry name" value="DUF7069"/>
</dbReference>
<dbReference type="InterPro" id="IPR027417">
    <property type="entry name" value="P-loop_NTPase"/>
</dbReference>
<evidence type="ECO:0000259" key="6">
    <source>
        <dbReference type="Pfam" id="PF23239"/>
    </source>
</evidence>
<sequence>MPDLLSKAKLSWLRRRRHEAKALPARSNSPRREGTGILKSLVPEQEDLDKLGFLSDDLWVQAEQKLRQDSEMDKIMTSCVEILQSNYNLMFDPGCQNHHKQLSEFLNTKATQVEEKKWVVNLGTHAIVVRDQLTKVFQNLLAIKDIVTTAANASLPASLACAGIMACFTTVIQAAEQHSQLLQGLESISELICRLHVMERLYLHSDTKQDTGLLDNLQKNMVSFYPKILEFQARALCYLHKPRASQFWRGVLKRDGWADLRQEFERYQNTIGRTTSVIADAGSRQRHEELQAEYKKILEALRDRDTWTTTSSRDGKVKRFLNLLYTCPYKDRKDRNSKRVPGTCEWFTGHHKFHAWQGSWGNDLSGLLWVSADPGCGKSVLTRYLVDEVLLSNIERTVCYFFFKDDFTDQKSATSALSVILRQLFIAQPHLLHDSIMDKLDTDGDKLTQSFSDLWSILTSVSANGAAGEIICIIDALDECQDEDRKKLIDAVKEFYSGPHTNSKLKFLITSRPYEHIRRGLSELITELPTIHLSGEDGKEAEQISHEIDLVIRRRVHDISKQRSLMEHECAMLIDRLTAVENRTYLWVSLILDVLENTPEFSKGKVHRILSDLPTTVDSAYERILDRSPDKENAKVLLHIITAAMRPLSLEELSLALALSAGCRAPTDIADNMEPTYRFKKTLRDLCGLFVVILNDTVYLLHQTAKEFLVRDSNSTMDETLSQATRWKHSIVPGRSNRMLAEVCISCIALDPDDFPQECMLEYASTYWDTHFRQAQIPDEDPVIGRAMLLCEPNSDIFRTWSRIYEVKTDIVPESTSPLLIASCLGLIGVVKSILATGKANLNSKDSDYDQTPLSWAAERGHVDVVKLLLAADEVDIDYKNSIGRTPLALAADNGHDGVVRLLVATGKADIDSSDSSGNTPLSLAAGFGHEAVVRLLLASGEVDVNSKDSKHNTPISRAVEEGYEAVVNRLLNTGKIDVDCKDSYGRTPLSLAAGEGYETIVKLLLATGKVNVDLKDPRYGRSPLSWAAGQGNEAVVKLLLATGKVDVDSQSTRGRTPLSWAAWEGHEAVVNLLLATGEVDINSQDVDGRTPLSWAAENGNEGVIKLLLATGKADVNARDVNEQTPLDWAAENDHQSVVDILRMYYCVDHQKTL</sequence>
<gene>
    <name evidence="8" type="ORF">AbraCBS73388_011171</name>
</gene>
<dbReference type="Pfam" id="PF23239">
    <property type="entry name" value="DUF7069"/>
    <property type="match status" value="1"/>
</dbReference>
<dbReference type="InterPro" id="IPR002110">
    <property type="entry name" value="Ankyrin_rpt"/>
</dbReference>
<feature type="repeat" description="ANK" evidence="3">
    <location>
        <begin position="849"/>
        <end position="870"/>
    </location>
</feature>
<dbReference type="InterPro" id="IPR036770">
    <property type="entry name" value="Ankyrin_rpt-contain_sf"/>
</dbReference>
<dbReference type="SUPFAM" id="SSF52540">
    <property type="entry name" value="P-loop containing nucleoside triphosphate hydrolases"/>
    <property type="match status" value="1"/>
</dbReference>
<evidence type="ECO:0000313" key="9">
    <source>
        <dbReference type="Proteomes" id="UP001143548"/>
    </source>
</evidence>
<dbReference type="Gene3D" id="3.40.50.300">
    <property type="entry name" value="P-loop containing nucleotide triphosphate hydrolases"/>
    <property type="match status" value="1"/>
</dbReference>
<feature type="repeat" description="ANK" evidence="3">
    <location>
        <begin position="1054"/>
        <end position="1078"/>
    </location>
</feature>
<dbReference type="Pfam" id="PF24883">
    <property type="entry name" value="NPHP3_N"/>
    <property type="match status" value="1"/>
</dbReference>
<dbReference type="Pfam" id="PF13637">
    <property type="entry name" value="Ank_4"/>
    <property type="match status" value="1"/>
</dbReference>
<feature type="repeat" description="ANK" evidence="3">
    <location>
        <begin position="883"/>
        <end position="907"/>
    </location>
</feature>
<evidence type="ECO:0000259" key="7">
    <source>
        <dbReference type="Pfam" id="PF24883"/>
    </source>
</evidence>
<dbReference type="Gene3D" id="1.25.40.20">
    <property type="entry name" value="Ankyrin repeat-containing domain"/>
    <property type="match status" value="3"/>
</dbReference>
<dbReference type="GO" id="GO:0005634">
    <property type="term" value="C:nucleus"/>
    <property type="evidence" value="ECO:0007669"/>
    <property type="project" value="TreeGrafter"/>
</dbReference>
<evidence type="ECO:0000256" key="2">
    <source>
        <dbReference type="ARBA" id="ARBA00023043"/>
    </source>
</evidence>
<dbReference type="Proteomes" id="UP001143548">
    <property type="component" value="Unassembled WGS sequence"/>
</dbReference>
<evidence type="ECO:0000256" key="3">
    <source>
        <dbReference type="PROSITE-ProRule" id="PRU00023"/>
    </source>
</evidence>
<evidence type="ECO:0000313" key="8">
    <source>
        <dbReference type="EMBL" id="GKZ24361.1"/>
    </source>
</evidence>
<dbReference type="SMART" id="SM00248">
    <property type="entry name" value="ANK"/>
    <property type="match status" value="10"/>
</dbReference>
<feature type="domain" description="DUF7069" evidence="6">
    <location>
        <begin position="544"/>
        <end position="597"/>
    </location>
</feature>
<dbReference type="InterPro" id="IPR054471">
    <property type="entry name" value="GPIID_WHD"/>
</dbReference>
<feature type="domain" description="NWD NACHT-NTPase N-terminal" evidence="4">
    <location>
        <begin position="58"/>
        <end position="265"/>
    </location>
</feature>
<dbReference type="Pfam" id="PF12796">
    <property type="entry name" value="Ank_2"/>
    <property type="match status" value="2"/>
</dbReference>
<proteinExistence type="predicted"/>
<dbReference type="PROSITE" id="PS50088">
    <property type="entry name" value="ANK_REPEAT"/>
    <property type="match status" value="7"/>
</dbReference>
<feature type="repeat" description="ANK" evidence="3">
    <location>
        <begin position="1020"/>
        <end position="1044"/>
    </location>
</feature>
<dbReference type="PANTHER" id="PTHR24189">
    <property type="entry name" value="MYOTROPHIN"/>
    <property type="match status" value="1"/>
</dbReference>
<dbReference type="InterPro" id="IPR056884">
    <property type="entry name" value="NPHP3-like_N"/>
</dbReference>
<feature type="repeat" description="ANK" evidence="3">
    <location>
        <begin position="985"/>
        <end position="1009"/>
    </location>
</feature>
<dbReference type="InterPro" id="IPR031359">
    <property type="entry name" value="NACHT_N"/>
</dbReference>
<dbReference type="AlphaFoldDB" id="A0A9W5YXK5"/>
<dbReference type="SUPFAM" id="SSF48403">
    <property type="entry name" value="Ankyrin repeat"/>
    <property type="match status" value="1"/>
</dbReference>
<dbReference type="Pfam" id="PF17100">
    <property type="entry name" value="NACHT_N"/>
    <property type="match status" value="1"/>
</dbReference>
<accession>A0A9W5YXK5</accession>
<feature type="repeat" description="ANK" evidence="3">
    <location>
        <begin position="917"/>
        <end position="941"/>
    </location>
</feature>
<dbReference type="Pfam" id="PF00023">
    <property type="entry name" value="Ank"/>
    <property type="match status" value="1"/>
</dbReference>
<dbReference type="Pfam" id="PF22939">
    <property type="entry name" value="WHD_GPIID"/>
    <property type="match status" value="1"/>
</dbReference>
<feature type="repeat" description="ANK" evidence="3">
    <location>
        <begin position="1088"/>
        <end position="1112"/>
    </location>
</feature>
<dbReference type="EMBL" id="BROQ01000085">
    <property type="protein sequence ID" value="GKZ24361.1"/>
    <property type="molecule type" value="Genomic_DNA"/>
</dbReference>